<dbReference type="EMBL" id="CABITT030000008">
    <property type="protein sequence ID" value="VVB12951.1"/>
    <property type="molecule type" value="Genomic_DNA"/>
</dbReference>
<dbReference type="OrthoDB" id="3789372at2759"/>
<accession>A0A565CHI0</accession>
<dbReference type="GO" id="GO:0140662">
    <property type="term" value="F:ATP-dependent protein folding chaperone"/>
    <property type="evidence" value="ECO:0007669"/>
    <property type="project" value="InterPro"/>
</dbReference>
<organism evidence="3 4">
    <name type="scientific">Arabis nemorensis</name>
    <dbReference type="NCBI Taxonomy" id="586526"/>
    <lineage>
        <taxon>Eukaryota</taxon>
        <taxon>Viridiplantae</taxon>
        <taxon>Streptophyta</taxon>
        <taxon>Embryophyta</taxon>
        <taxon>Tracheophyta</taxon>
        <taxon>Spermatophyta</taxon>
        <taxon>Magnoliopsida</taxon>
        <taxon>eudicotyledons</taxon>
        <taxon>Gunneridae</taxon>
        <taxon>Pentapetalae</taxon>
        <taxon>rosids</taxon>
        <taxon>malvids</taxon>
        <taxon>Brassicales</taxon>
        <taxon>Brassicaceae</taxon>
        <taxon>Arabideae</taxon>
        <taxon>Arabis</taxon>
    </lineage>
</organism>
<reference evidence="3" key="1">
    <citation type="submission" date="2019-07" db="EMBL/GenBank/DDBJ databases">
        <authorList>
            <person name="Dittberner H."/>
        </authorList>
    </citation>
    <scope>NUCLEOTIDE SEQUENCE [LARGE SCALE GENOMIC DNA]</scope>
</reference>
<keyword evidence="2" id="KW-0067">ATP-binding</keyword>
<comment type="caution">
    <text evidence="3">The sequence shown here is derived from an EMBL/GenBank/DDBJ whole genome shotgun (WGS) entry which is preliminary data.</text>
</comment>
<dbReference type="AlphaFoldDB" id="A0A565CHI0"/>
<dbReference type="Proteomes" id="UP000489600">
    <property type="component" value="Unassembled WGS sequence"/>
</dbReference>
<dbReference type="SUPFAM" id="SSF100934">
    <property type="entry name" value="Heat shock protein 70kD (HSP70), C-terminal subdomain"/>
    <property type="match status" value="1"/>
</dbReference>
<dbReference type="GO" id="GO:0005524">
    <property type="term" value="F:ATP binding"/>
    <property type="evidence" value="ECO:0007669"/>
    <property type="project" value="UniProtKB-KW"/>
</dbReference>
<name>A0A565CHI0_9BRAS</name>
<sequence>MTTRLQCRSQSTKARELDPKTTTSSYIVCFDIDANGILNVSAEEKTTGSQNKITITNNNGRLSKDQIEKMVGDAERYKYEDEEYKKKADARKALEDYVYNMRNIIRDAIGPNLSAAEKKKFEDAIVEAFQWLEGNKFGEVHEFEDKMMDLESICKPIITKMYQ</sequence>
<evidence type="ECO:0000256" key="1">
    <source>
        <dbReference type="ARBA" id="ARBA00022741"/>
    </source>
</evidence>
<evidence type="ECO:0000313" key="4">
    <source>
        <dbReference type="Proteomes" id="UP000489600"/>
    </source>
</evidence>
<proteinExistence type="predicted"/>
<keyword evidence="4" id="KW-1185">Reference proteome</keyword>
<gene>
    <name evidence="3" type="ORF">ANE_LOCUS23395</name>
</gene>
<dbReference type="InterPro" id="IPR029047">
    <property type="entry name" value="HSP70_peptide-bd_sf"/>
</dbReference>
<dbReference type="PANTHER" id="PTHR19375">
    <property type="entry name" value="HEAT SHOCK PROTEIN 70KDA"/>
    <property type="match status" value="1"/>
</dbReference>
<dbReference type="InterPro" id="IPR029048">
    <property type="entry name" value="HSP70_C_sf"/>
</dbReference>
<dbReference type="Gene3D" id="1.20.1270.10">
    <property type="match status" value="1"/>
</dbReference>
<evidence type="ECO:0000256" key="2">
    <source>
        <dbReference type="ARBA" id="ARBA00022840"/>
    </source>
</evidence>
<evidence type="ECO:0000313" key="3">
    <source>
        <dbReference type="EMBL" id="VVB12951.1"/>
    </source>
</evidence>
<protein>
    <submittedName>
        <fullName evidence="3">Uncharacterized protein</fullName>
    </submittedName>
</protein>
<dbReference type="Gene3D" id="2.60.34.10">
    <property type="entry name" value="Substrate Binding Domain Of DNAk, Chain A, domain 1"/>
    <property type="match status" value="1"/>
</dbReference>
<dbReference type="Pfam" id="PF00012">
    <property type="entry name" value="HSP70"/>
    <property type="match status" value="1"/>
</dbReference>
<keyword evidence="1" id="KW-0547">Nucleotide-binding</keyword>
<dbReference type="SUPFAM" id="SSF100920">
    <property type="entry name" value="Heat shock protein 70kD (HSP70), peptide-binding domain"/>
    <property type="match status" value="1"/>
</dbReference>
<dbReference type="InterPro" id="IPR013126">
    <property type="entry name" value="Hsp_70_fam"/>
</dbReference>